<evidence type="ECO:0000256" key="1">
    <source>
        <dbReference type="ARBA" id="ARBA00023015"/>
    </source>
</evidence>
<evidence type="ECO:0000256" key="2">
    <source>
        <dbReference type="ARBA" id="ARBA00023125"/>
    </source>
</evidence>
<dbReference type="PROSITE" id="PS01124">
    <property type="entry name" value="HTH_ARAC_FAMILY_2"/>
    <property type="match status" value="1"/>
</dbReference>
<feature type="compositionally biased region" description="Low complexity" evidence="4">
    <location>
        <begin position="316"/>
        <end position="328"/>
    </location>
</feature>
<dbReference type="RefSeq" id="WP_093358604.1">
    <property type="nucleotide sequence ID" value="NZ_FOLG01000001.1"/>
</dbReference>
<dbReference type="STRING" id="441112.SAMN04488094_101211"/>
<gene>
    <name evidence="6" type="ORF">SAMN04488094_101211</name>
</gene>
<name>A0A1I1DG84_9RHOB</name>
<dbReference type="InterPro" id="IPR009057">
    <property type="entry name" value="Homeodomain-like_sf"/>
</dbReference>
<dbReference type="Gene3D" id="2.60.120.280">
    <property type="entry name" value="Regulatory protein AraC"/>
    <property type="match status" value="1"/>
</dbReference>
<dbReference type="NCBIfam" id="NF007860">
    <property type="entry name" value="PRK10572.1"/>
    <property type="match status" value="1"/>
</dbReference>
<dbReference type="SUPFAM" id="SSF51215">
    <property type="entry name" value="Regulatory protein AraC"/>
    <property type="match status" value="1"/>
</dbReference>
<dbReference type="EMBL" id="FOLG01000001">
    <property type="protein sequence ID" value="SFB73847.1"/>
    <property type="molecule type" value="Genomic_DNA"/>
</dbReference>
<evidence type="ECO:0000313" key="7">
    <source>
        <dbReference type="Proteomes" id="UP000198728"/>
    </source>
</evidence>
<dbReference type="PANTHER" id="PTHR43280:SF25">
    <property type="entry name" value="ARABINOSE OPERON REGULATORY PROTEIN"/>
    <property type="match status" value="1"/>
</dbReference>
<dbReference type="InterPro" id="IPR018060">
    <property type="entry name" value="HTH_AraC"/>
</dbReference>
<evidence type="ECO:0000256" key="4">
    <source>
        <dbReference type="SAM" id="MobiDB-lite"/>
    </source>
</evidence>
<dbReference type="SUPFAM" id="SSF46689">
    <property type="entry name" value="Homeodomain-like"/>
    <property type="match status" value="2"/>
</dbReference>
<dbReference type="AlphaFoldDB" id="A0A1I1DG84"/>
<keyword evidence="1" id="KW-0805">Transcription regulation</keyword>
<dbReference type="OrthoDB" id="9783876at2"/>
<dbReference type="Gene3D" id="1.10.10.60">
    <property type="entry name" value="Homeodomain-like"/>
    <property type="match status" value="2"/>
</dbReference>
<organism evidence="6 7">
    <name type="scientific">Tropicimonas isoalkanivorans</name>
    <dbReference type="NCBI Taxonomy" id="441112"/>
    <lineage>
        <taxon>Bacteria</taxon>
        <taxon>Pseudomonadati</taxon>
        <taxon>Pseudomonadota</taxon>
        <taxon>Alphaproteobacteria</taxon>
        <taxon>Rhodobacterales</taxon>
        <taxon>Roseobacteraceae</taxon>
        <taxon>Tropicimonas</taxon>
    </lineage>
</organism>
<reference evidence="6 7" key="1">
    <citation type="submission" date="2016-10" db="EMBL/GenBank/DDBJ databases">
        <authorList>
            <person name="de Groot N.N."/>
        </authorList>
    </citation>
    <scope>NUCLEOTIDE SEQUENCE [LARGE SCALE GENOMIC DNA]</scope>
    <source>
        <strain evidence="6 7">DSM 19548</strain>
    </source>
</reference>
<keyword evidence="7" id="KW-1185">Reference proteome</keyword>
<dbReference type="Pfam" id="PF02311">
    <property type="entry name" value="AraC_binding"/>
    <property type="match status" value="1"/>
</dbReference>
<proteinExistence type="predicted"/>
<evidence type="ECO:0000259" key="5">
    <source>
        <dbReference type="PROSITE" id="PS01124"/>
    </source>
</evidence>
<dbReference type="SMART" id="SM00342">
    <property type="entry name" value="HTH_ARAC"/>
    <property type="match status" value="1"/>
</dbReference>
<keyword evidence="3" id="KW-0804">Transcription</keyword>
<accession>A0A1I1DG84</accession>
<keyword evidence="2" id="KW-0238">DNA-binding</keyword>
<feature type="domain" description="HTH araC/xylS-type" evidence="5">
    <location>
        <begin position="212"/>
        <end position="310"/>
    </location>
</feature>
<dbReference type="GO" id="GO:0003700">
    <property type="term" value="F:DNA-binding transcription factor activity"/>
    <property type="evidence" value="ECO:0007669"/>
    <property type="project" value="InterPro"/>
</dbReference>
<protein>
    <submittedName>
        <fullName evidence="6">AraC family transcriptional regulator, arabinose operon regulatory protein</fullName>
    </submittedName>
</protein>
<sequence length="337" mass="38508">MDDRSAFDPSQDPEIHRVSRKLSLATGMVLDDEQMAPLFPGYSFDLRLVAGITPIEEGGRLDFFIDRPNGMRGWIVNLTIEGTGQVFDGDQRFDVTAGDVLLFPPRVRHYYGRAPSAEKWWHRWIYFHPRAFWKPWLEWKRTVDGVYVLRHRDESTFSELFNLFVEVEKSANLEDALSTDLAFNRLEQILLTCARLDRPAKTGSVLVDERVLAACKLITENLDKPLGINEICKHVCLSPSRLSNLFRQSVGIGVIQWRDAQRVQYAMQILQNTNVPIKSLSPMVGYDDPLYFSRVFRKHTGMGPRAFRARWRDSSNSDAVAVSSALPRPAAPPLNDR</sequence>
<dbReference type="Pfam" id="PF12833">
    <property type="entry name" value="HTH_18"/>
    <property type="match status" value="1"/>
</dbReference>
<dbReference type="GO" id="GO:0043565">
    <property type="term" value="F:sequence-specific DNA binding"/>
    <property type="evidence" value="ECO:0007669"/>
    <property type="project" value="InterPro"/>
</dbReference>
<evidence type="ECO:0000313" key="6">
    <source>
        <dbReference type="EMBL" id="SFB73847.1"/>
    </source>
</evidence>
<evidence type="ECO:0000256" key="3">
    <source>
        <dbReference type="ARBA" id="ARBA00023163"/>
    </source>
</evidence>
<dbReference type="InterPro" id="IPR037923">
    <property type="entry name" value="HTH-like"/>
</dbReference>
<dbReference type="Proteomes" id="UP000198728">
    <property type="component" value="Unassembled WGS sequence"/>
</dbReference>
<dbReference type="PANTHER" id="PTHR43280">
    <property type="entry name" value="ARAC-FAMILY TRANSCRIPTIONAL REGULATOR"/>
    <property type="match status" value="1"/>
</dbReference>
<dbReference type="InterPro" id="IPR003313">
    <property type="entry name" value="AraC-bd"/>
</dbReference>
<feature type="region of interest" description="Disordered" evidence="4">
    <location>
        <begin position="315"/>
        <end position="337"/>
    </location>
</feature>